<keyword evidence="1" id="KW-0812">Transmembrane</keyword>
<dbReference type="RefSeq" id="WP_197554481.1">
    <property type="nucleotide sequence ID" value="NZ_CP063212.1"/>
</dbReference>
<evidence type="ECO:0000313" key="3">
    <source>
        <dbReference type="Proteomes" id="UP000594961"/>
    </source>
</evidence>
<evidence type="ECO:0008006" key="4">
    <source>
        <dbReference type="Google" id="ProtNLM"/>
    </source>
</evidence>
<sequence length="141" mass="14643">MPPSRARRRRPGQRLTSTQVIARATVWAAGVVLVAAAAAALALPTHRLSIAVGAAIAVGLNFLSLAGMVVVGRYFSDAQAAGVVTSYVLKLLGFAVCAFVLKNSGLDVRMVVGVFVISLVVSLAVFSYVSLRKSGPFVGDQ</sequence>
<name>A0A7M1R212_9ACTO</name>
<dbReference type="AlphaFoldDB" id="A0A7M1R212"/>
<feature type="transmembrane region" description="Helical" evidence="1">
    <location>
        <begin position="83"/>
        <end position="102"/>
    </location>
</feature>
<evidence type="ECO:0000256" key="1">
    <source>
        <dbReference type="SAM" id="Phobius"/>
    </source>
</evidence>
<evidence type="ECO:0000313" key="2">
    <source>
        <dbReference type="EMBL" id="QOR48208.1"/>
    </source>
</evidence>
<reference evidence="2 3" key="1">
    <citation type="submission" date="2020-10" db="EMBL/GenBank/DDBJ databases">
        <title>Trueperella pecoris sp. nov. isolated from bovine and porcine specimens.</title>
        <authorList>
            <person name="Schoenecker L."/>
            <person name="Schnydrig P."/>
            <person name="Brodard I."/>
            <person name="Thomann A."/>
            <person name="Hemphill A."/>
            <person name="Rodriguez-Campos S."/>
            <person name="Perreten V."/>
            <person name="Jores J."/>
            <person name="Kittl S."/>
        </authorList>
    </citation>
    <scope>NUCLEOTIDE SEQUENCE [LARGE SCALE GENOMIC DNA]</scope>
    <source>
        <strain evidence="2 3">19OD0592</strain>
    </source>
</reference>
<organism evidence="2 3">
    <name type="scientific">Trueperella pecoris</name>
    <dbReference type="NCBI Taxonomy" id="2733571"/>
    <lineage>
        <taxon>Bacteria</taxon>
        <taxon>Bacillati</taxon>
        <taxon>Actinomycetota</taxon>
        <taxon>Actinomycetes</taxon>
        <taxon>Actinomycetales</taxon>
        <taxon>Actinomycetaceae</taxon>
        <taxon>Trueperella</taxon>
    </lineage>
</organism>
<feature type="transmembrane region" description="Helical" evidence="1">
    <location>
        <begin position="20"/>
        <end position="42"/>
    </location>
</feature>
<accession>A0A7M1R212</accession>
<feature type="transmembrane region" description="Helical" evidence="1">
    <location>
        <begin position="48"/>
        <end position="71"/>
    </location>
</feature>
<proteinExistence type="predicted"/>
<dbReference type="EMBL" id="CP063212">
    <property type="protein sequence ID" value="QOR48208.1"/>
    <property type="molecule type" value="Genomic_DNA"/>
</dbReference>
<feature type="transmembrane region" description="Helical" evidence="1">
    <location>
        <begin position="108"/>
        <end position="131"/>
    </location>
</feature>
<keyword evidence="1" id="KW-1133">Transmembrane helix</keyword>
<keyword evidence="1" id="KW-0472">Membrane</keyword>
<gene>
    <name evidence="2" type="ORF">INS90_02660</name>
</gene>
<dbReference type="Proteomes" id="UP000594961">
    <property type="component" value="Chromosome"/>
</dbReference>
<protein>
    <recommendedName>
        <fullName evidence="4">ATP synthase protein I</fullName>
    </recommendedName>
</protein>